<dbReference type="AlphaFoldDB" id="A0A423PYJ2"/>
<evidence type="ECO:0000313" key="1">
    <source>
        <dbReference type="EMBL" id="ROO30598.1"/>
    </source>
</evidence>
<gene>
    <name evidence="1" type="ORF">SAOR_00990</name>
</gene>
<keyword evidence="2" id="KW-1185">Reference proteome</keyword>
<organism evidence="1 2">
    <name type="scientific">Salinisphaera orenii MK-B5</name>
    <dbReference type="NCBI Taxonomy" id="856730"/>
    <lineage>
        <taxon>Bacteria</taxon>
        <taxon>Pseudomonadati</taxon>
        <taxon>Pseudomonadota</taxon>
        <taxon>Gammaproteobacteria</taxon>
        <taxon>Salinisphaerales</taxon>
        <taxon>Salinisphaeraceae</taxon>
        <taxon>Salinisphaera</taxon>
    </lineage>
</organism>
<accession>A0A423PYJ2</accession>
<sequence length="70" mass="7794">MSKAQDIEQALGLLREQIEDENLAAKDRQTAAKAVLSHYKESVNHYQGKGAKDQKKDSAVEAAERLKLVK</sequence>
<proteinExistence type="predicted"/>
<evidence type="ECO:0000313" key="2">
    <source>
        <dbReference type="Proteomes" id="UP000283993"/>
    </source>
</evidence>
<protein>
    <submittedName>
        <fullName evidence="1">Uncharacterized protein</fullName>
    </submittedName>
</protein>
<dbReference type="EMBL" id="AYKH01000001">
    <property type="protein sequence ID" value="ROO30598.1"/>
    <property type="molecule type" value="Genomic_DNA"/>
</dbReference>
<dbReference type="RefSeq" id="WP_123629805.1">
    <property type="nucleotide sequence ID" value="NZ_AYKH01000001.1"/>
</dbReference>
<comment type="caution">
    <text evidence="1">The sequence shown here is derived from an EMBL/GenBank/DDBJ whole genome shotgun (WGS) entry which is preliminary data.</text>
</comment>
<dbReference type="Proteomes" id="UP000283993">
    <property type="component" value="Unassembled WGS sequence"/>
</dbReference>
<name>A0A423PYJ2_9GAMM</name>
<reference evidence="1 2" key="1">
    <citation type="submission" date="2013-10" db="EMBL/GenBank/DDBJ databases">
        <title>Salinisphaera orenii MK-B5 Genome Sequencing.</title>
        <authorList>
            <person name="Lai Q."/>
            <person name="Li C."/>
            <person name="Shao Z."/>
        </authorList>
    </citation>
    <scope>NUCLEOTIDE SEQUENCE [LARGE SCALE GENOMIC DNA]</scope>
    <source>
        <strain evidence="1 2">MK-B5</strain>
    </source>
</reference>